<dbReference type="Proteomes" id="UP000250235">
    <property type="component" value="Unassembled WGS sequence"/>
</dbReference>
<dbReference type="EMBL" id="KV071281">
    <property type="protein sequence ID" value="KZV06636.1"/>
    <property type="molecule type" value="Genomic_DNA"/>
</dbReference>
<evidence type="ECO:0000313" key="1">
    <source>
        <dbReference type="EMBL" id="KZV06636.1"/>
    </source>
</evidence>
<name>A0A2Z7A1Z1_9LAMI</name>
<sequence>MSFRNIFAQGILTESFFGYFQDTDVQNFSDFGESSSDGSTVYRSPSPLRDESLTLGPTAAHEEQFYFVQSPDSTPATSPCLETSTSSTSLSMHFDTDDIALAGAAGIQKSLPVGRTEFVEALDDLRAFILQRVDDYNSAILSKLHTLERGLRDTLHDQDANTRKLINSVCQDAHTMSDVQKIHLNDVKKTVLAPGVTAGADSLEIRRAINAVDAKMLSLDGL</sequence>
<organism evidence="1 2">
    <name type="scientific">Dorcoceras hygrometricum</name>
    <dbReference type="NCBI Taxonomy" id="472368"/>
    <lineage>
        <taxon>Eukaryota</taxon>
        <taxon>Viridiplantae</taxon>
        <taxon>Streptophyta</taxon>
        <taxon>Embryophyta</taxon>
        <taxon>Tracheophyta</taxon>
        <taxon>Spermatophyta</taxon>
        <taxon>Magnoliopsida</taxon>
        <taxon>eudicotyledons</taxon>
        <taxon>Gunneridae</taxon>
        <taxon>Pentapetalae</taxon>
        <taxon>asterids</taxon>
        <taxon>lamiids</taxon>
        <taxon>Lamiales</taxon>
        <taxon>Gesneriaceae</taxon>
        <taxon>Didymocarpoideae</taxon>
        <taxon>Trichosporeae</taxon>
        <taxon>Loxocarpinae</taxon>
        <taxon>Dorcoceras</taxon>
    </lineage>
</organism>
<evidence type="ECO:0000313" key="2">
    <source>
        <dbReference type="Proteomes" id="UP000250235"/>
    </source>
</evidence>
<protein>
    <submittedName>
        <fullName evidence="1">Phytochrome B-like</fullName>
    </submittedName>
</protein>
<keyword evidence="2" id="KW-1185">Reference proteome</keyword>
<gene>
    <name evidence="1" type="ORF">F511_45882</name>
</gene>
<accession>A0A2Z7A1Z1</accession>
<dbReference type="AlphaFoldDB" id="A0A2Z7A1Z1"/>
<reference evidence="1 2" key="1">
    <citation type="journal article" date="2015" name="Proc. Natl. Acad. Sci. U.S.A.">
        <title>The resurrection genome of Boea hygrometrica: A blueprint for survival of dehydration.</title>
        <authorList>
            <person name="Xiao L."/>
            <person name="Yang G."/>
            <person name="Zhang L."/>
            <person name="Yang X."/>
            <person name="Zhao S."/>
            <person name="Ji Z."/>
            <person name="Zhou Q."/>
            <person name="Hu M."/>
            <person name="Wang Y."/>
            <person name="Chen M."/>
            <person name="Xu Y."/>
            <person name="Jin H."/>
            <person name="Xiao X."/>
            <person name="Hu G."/>
            <person name="Bao F."/>
            <person name="Hu Y."/>
            <person name="Wan P."/>
            <person name="Li L."/>
            <person name="Deng X."/>
            <person name="Kuang T."/>
            <person name="Xiang C."/>
            <person name="Zhu J.K."/>
            <person name="Oliver M.J."/>
            <person name="He Y."/>
        </authorList>
    </citation>
    <scope>NUCLEOTIDE SEQUENCE [LARGE SCALE GENOMIC DNA]</scope>
    <source>
        <strain evidence="2">cv. XS01</strain>
    </source>
</reference>
<proteinExistence type="predicted"/>